<reference evidence="2" key="1">
    <citation type="submission" date="2021-06" db="EMBL/GenBank/DDBJ databases">
        <authorList>
            <person name="Kallberg Y."/>
            <person name="Tangrot J."/>
            <person name="Rosling A."/>
        </authorList>
    </citation>
    <scope>NUCLEOTIDE SEQUENCE</scope>
    <source>
        <strain evidence="2">FL966</strain>
    </source>
</reference>
<feature type="non-terminal residue" evidence="2">
    <location>
        <position position="1"/>
    </location>
</feature>
<sequence>SYNFRKSVLDEHAASQQHNKANKKEAASLRMVTVSNNAINNAHQHVLQMMKMIFWLVSEDIALNKIKSFIDLAQFIEVPYIKKEGHITYANYNSALQMLEAMSILIDNDLWNELKNSSAIGILIDESTDIATESHIIVYVKYCLYGIVKVRYLQLLQLEHGNAKSIYNAIYSLFDKHTCEKAQKQVDFCNHVDLILEKTYLFFYKSPKRYDILYSYQELLNSPKLKIHQLHKIHWLSRYEVKNFCRTLELLLDSLYEIYKTSEKKQTKESTIELYNNICNWRTLAFIHFLYDILGYLATLCLALQHRYIRFSDINPKIEATINKIYDEYLELDTDRKPKLGIHLNKFLELTKSSQQYINSHKLKYTSDCKNNLMGDIFDFASLPKDKNKLTNYETLELEQLIEFYKKPYLPNYPNGIVEADSLRQEWN</sequence>
<dbReference type="OrthoDB" id="2441937at2759"/>
<dbReference type="PANTHER" id="PTHR46880:SF5">
    <property type="entry name" value="DUF4371 DOMAIN-CONTAINING PROTEIN"/>
    <property type="match status" value="1"/>
</dbReference>
<protein>
    <submittedName>
        <fullName evidence="2">10563_t:CDS:1</fullName>
    </submittedName>
</protein>
<accession>A0A9N9K9P0</accession>
<evidence type="ECO:0000313" key="2">
    <source>
        <dbReference type="EMBL" id="CAG8817760.1"/>
    </source>
</evidence>
<keyword evidence="3" id="KW-1185">Reference proteome</keyword>
<evidence type="ECO:0000313" key="3">
    <source>
        <dbReference type="Proteomes" id="UP000789759"/>
    </source>
</evidence>
<name>A0A9N9K9P0_9GLOM</name>
<dbReference type="AlphaFoldDB" id="A0A9N9K9P0"/>
<dbReference type="Proteomes" id="UP000789759">
    <property type="component" value="Unassembled WGS sequence"/>
</dbReference>
<proteinExistence type="predicted"/>
<feature type="region of interest" description="Disordered" evidence="1">
    <location>
        <begin position="1"/>
        <end position="22"/>
    </location>
</feature>
<gene>
    <name evidence="2" type="ORF">CPELLU_LOCUS19376</name>
</gene>
<dbReference type="PANTHER" id="PTHR46880">
    <property type="entry name" value="RAS-ASSOCIATING DOMAIN-CONTAINING PROTEIN"/>
    <property type="match status" value="1"/>
</dbReference>
<organism evidence="2 3">
    <name type="scientific">Cetraspora pellucida</name>
    <dbReference type="NCBI Taxonomy" id="1433469"/>
    <lineage>
        <taxon>Eukaryota</taxon>
        <taxon>Fungi</taxon>
        <taxon>Fungi incertae sedis</taxon>
        <taxon>Mucoromycota</taxon>
        <taxon>Glomeromycotina</taxon>
        <taxon>Glomeromycetes</taxon>
        <taxon>Diversisporales</taxon>
        <taxon>Gigasporaceae</taxon>
        <taxon>Cetraspora</taxon>
    </lineage>
</organism>
<evidence type="ECO:0000256" key="1">
    <source>
        <dbReference type="SAM" id="MobiDB-lite"/>
    </source>
</evidence>
<comment type="caution">
    <text evidence="2">The sequence shown here is derived from an EMBL/GenBank/DDBJ whole genome shotgun (WGS) entry which is preliminary data.</text>
</comment>
<feature type="non-terminal residue" evidence="2">
    <location>
        <position position="428"/>
    </location>
</feature>
<dbReference type="EMBL" id="CAJVQA010045858">
    <property type="protein sequence ID" value="CAG8817760.1"/>
    <property type="molecule type" value="Genomic_DNA"/>
</dbReference>